<dbReference type="InParanoid" id="A0A7L9FJH9"/>
<feature type="domain" description="Transcription regulator TrmB C-terminal" evidence="3">
    <location>
        <begin position="116"/>
        <end position="342"/>
    </location>
</feature>
<comment type="similarity">
    <text evidence="1">Belongs to the transcriptional regulator TrmB family.</text>
</comment>
<dbReference type="Proteomes" id="UP000594121">
    <property type="component" value="Chromosome"/>
</dbReference>
<keyword evidence="5" id="KW-1185">Reference proteome</keyword>
<evidence type="ECO:0000256" key="1">
    <source>
        <dbReference type="ARBA" id="ARBA00007287"/>
    </source>
</evidence>
<dbReference type="InterPro" id="IPR002831">
    <property type="entry name" value="Tscrpt_reg_TrmB_N"/>
</dbReference>
<dbReference type="Pfam" id="PF01978">
    <property type="entry name" value="TrmB"/>
    <property type="match status" value="1"/>
</dbReference>
<dbReference type="SUPFAM" id="SSF159071">
    <property type="entry name" value="TrmB C-terminal domain-like"/>
    <property type="match status" value="1"/>
</dbReference>
<organism evidence="4 5">
    <name type="scientific">Infirmifilum lucidum</name>
    <dbReference type="NCBI Taxonomy" id="2776706"/>
    <lineage>
        <taxon>Archaea</taxon>
        <taxon>Thermoproteota</taxon>
        <taxon>Thermoprotei</taxon>
        <taxon>Thermofilales</taxon>
        <taxon>Thermofilaceae</taxon>
        <taxon>Infirmifilum</taxon>
    </lineage>
</organism>
<sequence>MAERVYRLLRQVGLKPYEARVFVALLDGVPRTASEISAMTGVPQPRVYSILESLNAMGLVDVKLGKPKQFRVSDPFSSIERIVNAKIGELTAFKSQIYEELKRIEGRSFTVEPPDVWVIKSREEAISRVRRAVEGARYEVLAGLDVGTINAFYDGFSRLLDSNNSVSLAVALYDTASAGFVEHWRGLPNVEVRVRKVPVIPLVIVDSSRAFLLEKSYTLEITEESLLRMLSDLYYHSIWRVSSTVKGFQPTPGRGIYFTDIWLAAGFVKKCMEASYSVTLWVEGFSRRDGSAGTLDGSIIELIENSNGVQISFIVEKDSARVSVGGRGATLEDFEGRVFRVTPQQRVE</sequence>
<proteinExistence type="inferred from homology"/>
<dbReference type="PANTHER" id="PTHR34293">
    <property type="entry name" value="HTH-TYPE TRANSCRIPTIONAL REGULATOR TRMBL2"/>
    <property type="match status" value="1"/>
</dbReference>
<dbReference type="RefSeq" id="WP_192819145.1">
    <property type="nucleotide sequence ID" value="NZ_CP062310.1"/>
</dbReference>
<dbReference type="InterPro" id="IPR021586">
    <property type="entry name" value="Tscrpt_reg_TrmB_C"/>
</dbReference>
<protein>
    <submittedName>
        <fullName evidence="4">TrmB family transcriptional regulator</fullName>
    </submittedName>
</protein>
<dbReference type="CDD" id="cd00090">
    <property type="entry name" value="HTH_ARSR"/>
    <property type="match status" value="1"/>
</dbReference>
<dbReference type="Gene3D" id="1.10.10.10">
    <property type="entry name" value="Winged helix-like DNA-binding domain superfamily/Winged helix DNA-binding domain"/>
    <property type="match status" value="1"/>
</dbReference>
<dbReference type="AlphaFoldDB" id="A0A7L9FJH9"/>
<gene>
    <name evidence="4" type="ORF">IG193_01545</name>
</gene>
<dbReference type="GeneID" id="59148539"/>
<dbReference type="EMBL" id="CP062310">
    <property type="protein sequence ID" value="QOJ79173.1"/>
    <property type="molecule type" value="Genomic_DNA"/>
</dbReference>
<dbReference type="InterPro" id="IPR051797">
    <property type="entry name" value="TrmB-like"/>
</dbReference>
<evidence type="ECO:0000259" key="3">
    <source>
        <dbReference type="Pfam" id="PF11495"/>
    </source>
</evidence>
<reference evidence="4 5" key="1">
    <citation type="submission" date="2020-10" db="EMBL/GenBank/DDBJ databases">
        <title>Thermofilum lucidum 3507LT sp. nov. a novel member of Thermofilaceae family isolated from Chile hot spring, and proposal of description order Thermofilales.</title>
        <authorList>
            <person name="Zayulina K.S."/>
            <person name="Elcheninov A.G."/>
            <person name="Toshchakov S.V."/>
            <person name="Kublanov I.V."/>
        </authorList>
    </citation>
    <scope>NUCLEOTIDE SEQUENCE [LARGE SCALE GENOMIC DNA]</scope>
    <source>
        <strain evidence="4 5">3507LT</strain>
    </source>
</reference>
<dbReference type="PANTHER" id="PTHR34293:SF1">
    <property type="entry name" value="HTH-TYPE TRANSCRIPTIONAL REGULATOR TRMBL2"/>
    <property type="match status" value="1"/>
</dbReference>
<evidence type="ECO:0000259" key="2">
    <source>
        <dbReference type="Pfam" id="PF01978"/>
    </source>
</evidence>
<feature type="domain" description="Transcription regulator TrmB N-terminal" evidence="2">
    <location>
        <begin position="9"/>
        <end position="75"/>
    </location>
</feature>
<evidence type="ECO:0000313" key="4">
    <source>
        <dbReference type="EMBL" id="QOJ79173.1"/>
    </source>
</evidence>
<dbReference type="InterPro" id="IPR011991">
    <property type="entry name" value="ArsR-like_HTH"/>
</dbReference>
<name>A0A7L9FJH9_9CREN</name>
<dbReference type="Pfam" id="PF11495">
    <property type="entry name" value="Regulator_TrmB"/>
    <property type="match status" value="1"/>
</dbReference>
<dbReference type="InterPro" id="IPR036388">
    <property type="entry name" value="WH-like_DNA-bd_sf"/>
</dbReference>
<dbReference type="InterPro" id="IPR036390">
    <property type="entry name" value="WH_DNA-bd_sf"/>
</dbReference>
<dbReference type="SUPFAM" id="SSF46785">
    <property type="entry name" value="Winged helix' DNA-binding domain"/>
    <property type="match status" value="1"/>
</dbReference>
<evidence type="ECO:0000313" key="5">
    <source>
        <dbReference type="Proteomes" id="UP000594121"/>
    </source>
</evidence>
<dbReference type="KEGG" id="thel:IG193_01545"/>
<accession>A0A7L9FJH9</accession>